<comment type="cofactor">
    <cofactor evidence="1">
        <name>heme</name>
        <dbReference type="ChEBI" id="CHEBI:30413"/>
    </cofactor>
</comment>
<protein>
    <submittedName>
        <fullName evidence="8">Cytochrome P450</fullName>
    </submittedName>
</protein>
<dbReference type="InterPro" id="IPR050364">
    <property type="entry name" value="Cytochrome_P450_fung"/>
</dbReference>
<dbReference type="GO" id="GO:0016705">
    <property type="term" value="F:oxidoreductase activity, acting on paired donors, with incorporation or reduction of molecular oxygen"/>
    <property type="evidence" value="ECO:0007669"/>
    <property type="project" value="InterPro"/>
</dbReference>
<reference evidence="8 9" key="1">
    <citation type="submission" date="2019-04" db="EMBL/GenBank/DDBJ databases">
        <title>Friends and foes A comparative genomics studyof 23 Aspergillus species from section Flavi.</title>
        <authorList>
            <consortium name="DOE Joint Genome Institute"/>
            <person name="Kjaerbolling I."/>
            <person name="Vesth T."/>
            <person name="Frisvad J.C."/>
            <person name="Nybo J.L."/>
            <person name="Theobald S."/>
            <person name="Kildgaard S."/>
            <person name="Isbrandt T."/>
            <person name="Kuo A."/>
            <person name="Sato A."/>
            <person name="Lyhne E.K."/>
            <person name="Kogle M.E."/>
            <person name="Wiebenga A."/>
            <person name="Kun R.S."/>
            <person name="Lubbers R.J."/>
            <person name="Makela M.R."/>
            <person name="Barry K."/>
            <person name="Chovatia M."/>
            <person name="Clum A."/>
            <person name="Daum C."/>
            <person name="Haridas S."/>
            <person name="He G."/>
            <person name="LaButti K."/>
            <person name="Lipzen A."/>
            <person name="Mondo S."/>
            <person name="Riley R."/>
            <person name="Salamov A."/>
            <person name="Simmons B.A."/>
            <person name="Magnuson J.K."/>
            <person name="Henrissat B."/>
            <person name="Mortensen U.H."/>
            <person name="Larsen T.O."/>
            <person name="Devries R.P."/>
            <person name="Grigoriev I.V."/>
            <person name="Machida M."/>
            <person name="Baker S.E."/>
            <person name="Andersen M.R."/>
        </authorList>
    </citation>
    <scope>NUCLEOTIDE SEQUENCE [LARGE SCALE GENOMIC DNA]</scope>
    <source>
        <strain evidence="8 9">IBT 29228</strain>
    </source>
</reference>
<dbReference type="InterPro" id="IPR036396">
    <property type="entry name" value="Cyt_P450_sf"/>
</dbReference>
<organism evidence="8 9">
    <name type="scientific">Aspergillus bertholletiae</name>
    <dbReference type="NCBI Taxonomy" id="1226010"/>
    <lineage>
        <taxon>Eukaryota</taxon>
        <taxon>Fungi</taxon>
        <taxon>Dikarya</taxon>
        <taxon>Ascomycota</taxon>
        <taxon>Pezizomycotina</taxon>
        <taxon>Eurotiomycetes</taxon>
        <taxon>Eurotiomycetidae</taxon>
        <taxon>Eurotiales</taxon>
        <taxon>Aspergillaceae</taxon>
        <taxon>Aspergillus</taxon>
        <taxon>Aspergillus subgen. Circumdati</taxon>
    </lineage>
</organism>
<evidence type="ECO:0000256" key="3">
    <source>
        <dbReference type="ARBA" id="ARBA00022617"/>
    </source>
</evidence>
<keyword evidence="7" id="KW-0503">Monooxygenase</keyword>
<dbReference type="PANTHER" id="PTHR46300">
    <property type="entry name" value="P450, PUTATIVE (EUROFUNG)-RELATED-RELATED"/>
    <property type="match status" value="1"/>
</dbReference>
<gene>
    <name evidence="8" type="ORF">BDV26DRAFT_283869</name>
</gene>
<evidence type="ECO:0000256" key="4">
    <source>
        <dbReference type="ARBA" id="ARBA00022723"/>
    </source>
</evidence>
<name>A0A5N7AZ26_9EURO</name>
<keyword evidence="5" id="KW-0560">Oxidoreductase</keyword>
<keyword evidence="9" id="KW-1185">Reference proteome</keyword>
<dbReference type="GO" id="GO:0005506">
    <property type="term" value="F:iron ion binding"/>
    <property type="evidence" value="ECO:0007669"/>
    <property type="project" value="InterPro"/>
</dbReference>
<dbReference type="Proteomes" id="UP000326198">
    <property type="component" value="Unassembled WGS sequence"/>
</dbReference>
<dbReference type="InterPro" id="IPR001128">
    <property type="entry name" value="Cyt_P450"/>
</dbReference>
<comment type="similarity">
    <text evidence="2">Belongs to the cytochrome P450 family.</text>
</comment>
<accession>A0A5N7AZ26</accession>
<keyword evidence="4" id="KW-0479">Metal-binding</keyword>
<dbReference type="PANTHER" id="PTHR46300:SF1">
    <property type="entry name" value="P450, PUTATIVE (EUROFUNG)-RELATED"/>
    <property type="match status" value="1"/>
</dbReference>
<keyword evidence="3" id="KW-0349">Heme</keyword>
<dbReference type="GO" id="GO:0020037">
    <property type="term" value="F:heme binding"/>
    <property type="evidence" value="ECO:0007669"/>
    <property type="project" value="InterPro"/>
</dbReference>
<evidence type="ECO:0000313" key="8">
    <source>
        <dbReference type="EMBL" id="KAE8374973.1"/>
    </source>
</evidence>
<evidence type="ECO:0000256" key="1">
    <source>
        <dbReference type="ARBA" id="ARBA00001971"/>
    </source>
</evidence>
<dbReference type="GO" id="GO:0004497">
    <property type="term" value="F:monooxygenase activity"/>
    <property type="evidence" value="ECO:0007669"/>
    <property type="project" value="UniProtKB-KW"/>
</dbReference>
<evidence type="ECO:0000256" key="7">
    <source>
        <dbReference type="ARBA" id="ARBA00023033"/>
    </source>
</evidence>
<evidence type="ECO:0000256" key="6">
    <source>
        <dbReference type="ARBA" id="ARBA00023004"/>
    </source>
</evidence>
<dbReference type="Gene3D" id="1.10.630.10">
    <property type="entry name" value="Cytochrome P450"/>
    <property type="match status" value="2"/>
</dbReference>
<dbReference type="OrthoDB" id="1470350at2759"/>
<evidence type="ECO:0000256" key="5">
    <source>
        <dbReference type="ARBA" id="ARBA00023002"/>
    </source>
</evidence>
<evidence type="ECO:0000313" key="9">
    <source>
        <dbReference type="Proteomes" id="UP000326198"/>
    </source>
</evidence>
<dbReference type="AlphaFoldDB" id="A0A5N7AZ26"/>
<dbReference type="Pfam" id="PF00067">
    <property type="entry name" value="p450"/>
    <property type="match status" value="2"/>
</dbReference>
<dbReference type="EMBL" id="ML736271">
    <property type="protein sequence ID" value="KAE8374973.1"/>
    <property type="molecule type" value="Genomic_DNA"/>
</dbReference>
<keyword evidence="6" id="KW-0408">Iron</keyword>
<proteinExistence type="inferred from homology"/>
<dbReference type="SUPFAM" id="SSF48264">
    <property type="entry name" value="Cytochrome P450"/>
    <property type="match status" value="1"/>
</dbReference>
<evidence type="ECO:0000256" key="2">
    <source>
        <dbReference type="ARBA" id="ARBA00010617"/>
    </source>
</evidence>
<sequence>MVLTVKWHGQYGPIICIRFGSLKIIALGSHKVTHELLEKRGSNYSSRPKFLADRVSNGLLPTFLPFREKWKSHHRLHTSLLTLQASQKYQVVQDVESKQIDLRARYASSQIFSLAYGKRMPHGDEPEVRELEEVMRRILESISLGEEVFPNVGALYEAGTDSTAIVLDVFVMACLDAVVGMRMPTFTDLPMLPYVRAIVSEVFRWRHPSPGGLHHAADEDDIYQGFLIPKGTAVVANHFSLDTDESIFDHPFDFEPDRWIRNPARCRSALLGLVVVLARDCIWVGTLFLWAYDIGYAYEKGRRLEVDPWDLTQGIGVRPTPFRASFCVRGEKRHQIISQAWKEAEKDVDVLLEQVGCRAPMGEA</sequence>